<name>A0A0F9APR3_9ZZZZ</name>
<feature type="non-terminal residue" evidence="2">
    <location>
        <position position="146"/>
    </location>
</feature>
<organism evidence="2">
    <name type="scientific">marine sediment metagenome</name>
    <dbReference type="NCBI Taxonomy" id="412755"/>
    <lineage>
        <taxon>unclassified sequences</taxon>
        <taxon>metagenomes</taxon>
        <taxon>ecological metagenomes</taxon>
    </lineage>
</organism>
<comment type="caution">
    <text evidence="2">The sequence shown here is derived from an EMBL/GenBank/DDBJ whole genome shotgun (WGS) entry which is preliminary data.</text>
</comment>
<sequence length="146" mass="16678">MSEPMSDDAAKRPCAECGCPVVHQGGILHFEHCDQHQVGDCTICEHEGNKAEIDQLRAELATAKRELNTGIEIEHDAIAEVEIHKAEIDRLKARVRELDRGLEKSETLRLEEIDRLKAELAERMKQTIETDRWGCMFDTQSGRWVR</sequence>
<dbReference type="AlphaFoldDB" id="A0A0F9APR3"/>
<keyword evidence="1" id="KW-0175">Coiled coil</keyword>
<feature type="coiled-coil region" evidence="1">
    <location>
        <begin position="46"/>
        <end position="130"/>
    </location>
</feature>
<protein>
    <submittedName>
        <fullName evidence="2">Uncharacterized protein</fullName>
    </submittedName>
</protein>
<evidence type="ECO:0000313" key="2">
    <source>
        <dbReference type="EMBL" id="KKL11589.1"/>
    </source>
</evidence>
<dbReference type="EMBL" id="LAZR01041589">
    <property type="protein sequence ID" value="KKL11589.1"/>
    <property type="molecule type" value="Genomic_DNA"/>
</dbReference>
<evidence type="ECO:0000256" key="1">
    <source>
        <dbReference type="SAM" id="Coils"/>
    </source>
</evidence>
<accession>A0A0F9APR3</accession>
<dbReference type="Gene3D" id="1.20.5.1700">
    <property type="match status" value="1"/>
</dbReference>
<proteinExistence type="predicted"/>
<gene>
    <name evidence="2" type="ORF">LCGC14_2544290</name>
</gene>
<reference evidence="2" key="1">
    <citation type="journal article" date="2015" name="Nature">
        <title>Complex archaea that bridge the gap between prokaryotes and eukaryotes.</title>
        <authorList>
            <person name="Spang A."/>
            <person name="Saw J.H."/>
            <person name="Jorgensen S.L."/>
            <person name="Zaremba-Niedzwiedzka K."/>
            <person name="Martijn J."/>
            <person name="Lind A.E."/>
            <person name="van Eijk R."/>
            <person name="Schleper C."/>
            <person name="Guy L."/>
            <person name="Ettema T.J."/>
        </authorList>
    </citation>
    <scope>NUCLEOTIDE SEQUENCE</scope>
</reference>